<feature type="compositionally biased region" description="Basic and acidic residues" evidence="1">
    <location>
        <begin position="1"/>
        <end position="12"/>
    </location>
</feature>
<feature type="region of interest" description="Disordered" evidence="1">
    <location>
        <begin position="121"/>
        <end position="168"/>
    </location>
</feature>
<dbReference type="EMBL" id="RXGB01017720">
    <property type="protein sequence ID" value="TMW82702.1"/>
    <property type="molecule type" value="Genomic_DNA"/>
</dbReference>
<accession>A0A6N2AJI8</accession>
<feature type="compositionally biased region" description="Low complexity" evidence="1">
    <location>
        <begin position="121"/>
        <end position="132"/>
    </location>
</feature>
<feature type="region of interest" description="Disordered" evidence="1">
    <location>
        <begin position="205"/>
        <end position="230"/>
    </location>
</feature>
<comment type="caution">
    <text evidence="2">The sequence shown here is derived from an EMBL/GenBank/DDBJ whole genome shotgun (WGS) entry which is preliminary data.</text>
</comment>
<sequence length="359" mass="39915">MVGNPVDERFRPPDPSLGVEESNVHSKINEMTEGSTSTYSRLREKAIQVATIEADMDEFPYNGERDRNMSGKVGDIQRADNLQELVRGESQVIGAEKLQAIEATKSSLMAVEKLQAIESAKSSSMEAAQSSSDINRLEGSRQESVTGESSQGMNLNIQQGGENRGVRNIDSRKEAVMVESQKTVQEHGSRDGDPQEISQQQLQIANTNTRNPISRSTTVYPNQNSQRTGNPTELLRIQGTNQGNPIINNANCDCRVQETGRMHVEPARTQNYHNNFPKISSNFDRNINRNVADKNDTPLANSDKVAKIDQPQEPAPYTVIQTYADRLRFNQSKKDVSIRLTEPEITTKQGLPAVLYVKD</sequence>
<name>A0A6N2AJI8_SOLCI</name>
<dbReference type="AlphaFoldDB" id="A0A6N2AJI8"/>
<reference evidence="2" key="1">
    <citation type="submission" date="2019-05" db="EMBL/GenBank/DDBJ databases">
        <title>The de novo reference genome and transcriptome assemblies of the wild tomato species Solanum chilense.</title>
        <authorList>
            <person name="Stam R."/>
            <person name="Nosenko T."/>
            <person name="Hoerger A.C."/>
            <person name="Stephan W."/>
            <person name="Seidel M.A."/>
            <person name="Kuhn J.M.M."/>
            <person name="Haberer G."/>
            <person name="Tellier A."/>
        </authorList>
    </citation>
    <scope>NUCLEOTIDE SEQUENCE</scope>
    <source>
        <tissue evidence="2">Mature leaves</tissue>
    </source>
</reference>
<gene>
    <name evidence="2" type="ORF">EJD97_005271</name>
</gene>
<evidence type="ECO:0000256" key="1">
    <source>
        <dbReference type="SAM" id="MobiDB-lite"/>
    </source>
</evidence>
<feature type="non-terminal residue" evidence="2">
    <location>
        <position position="359"/>
    </location>
</feature>
<organism evidence="2">
    <name type="scientific">Solanum chilense</name>
    <name type="common">Tomato</name>
    <name type="synonym">Lycopersicon chilense</name>
    <dbReference type="NCBI Taxonomy" id="4083"/>
    <lineage>
        <taxon>Eukaryota</taxon>
        <taxon>Viridiplantae</taxon>
        <taxon>Streptophyta</taxon>
        <taxon>Embryophyta</taxon>
        <taxon>Tracheophyta</taxon>
        <taxon>Spermatophyta</taxon>
        <taxon>Magnoliopsida</taxon>
        <taxon>eudicotyledons</taxon>
        <taxon>Gunneridae</taxon>
        <taxon>Pentapetalae</taxon>
        <taxon>asterids</taxon>
        <taxon>lamiids</taxon>
        <taxon>Solanales</taxon>
        <taxon>Solanaceae</taxon>
        <taxon>Solanoideae</taxon>
        <taxon>Solaneae</taxon>
        <taxon>Solanum</taxon>
        <taxon>Solanum subgen. Lycopersicon</taxon>
    </lineage>
</organism>
<evidence type="ECO:0000313" key="2">
    <source>
        <dbReference type="EMBL" id="TMW82702.1"/>
    </source>
</evidence>
<protein>
    <submittedName>
        <fullName evidence="2">Uncharacterized protein</fullName>
    </submittedName>
</protein>
<feature type="region of interest" description="Disordered" evidence="1">
    <location>
        <begin position="1"/>
        <end position="23"/>
    </location>
</feature>
<feature type="compositionally biased region" description="Polar residues" evidence="1">
    <location>
        <begin position="142"/>
        <end position="161"/>
    </location>
</feature>
<proteinExistence type="predicted"/>